<dbReference type="InterPro" id="IPR027417">
    <property type="entry name" value="P-loop_NTPase"/>
</dbReference>
<dbReference type="SUPFAM" id="SSF52540">
    <property type="entry name" value="P-loop containing nucleoside triphosphate hydrolases"/>
    <property type="match status" value="1"/>
</dbReference>
<dbReference type="eggNOG" id="COG1131">
    <property type="taxonomic scope" value="Bacteria"/>
</dbReference>
<keyword evidence="5" id="KW-1185">Reference proteome</keyword>
<gene>
    <name evidence="4" type="ORF">FC32_GL000429</name>
</gene>
<reference evidence="4 5" key="1">
    <citation type="journal article" date="2015" name="Genome Announc.">
        <title>Expanding the biotechnology potential of lactobacilli through comparative genomics of 213 strains and associated genera.</title>
        <authorList>
            <person name="Sun Z."/>
            <person name="Harris H.M."/>
            <person name="McCann A."/>
            <person name="Guo C."/>
            <person name="Argimon S."/>
            <person name="Zhang W."/>
            <person name="Yang X."/>
            <person name="Jeffery I.B."/>
            <person name="Cooney J.C."/>
            <person name="Kagawa T.F."/>
            <person name="Liu W."/>
            <person name="Song Y."/>
            <person name="Salvetti E."/>
            <person name="Wrobel A."/>
            <person name="Rasinkangas P."/>
            <person name="Parkhill J."/>
            <person name="Rea M.C."/>
            <person name="O'Sullivan O."/>
            <person name="Ritari J."/>
            <person name="Douillard F.P."/>
            <person name="Paul Ross R."/>
            <person name="Yang R."/>
            <person name="Briner A.E."/>
            <person name="Felis G.E."/>
            <person name="de Vos W.M."/>
            <person name="Barrangou R."/>
            <person name="Klaenhammer T.R."/>
            <person name="Caufield P.W."/>
            <person name="Cui Y."/>
            <person name="Zhang H."/>
            <person name="O'Toole P.W."/>
        </authorList>
    </citation>
    <scope>NUCLEOTIDE SEQUENCE [LARGE SCALE GENOMIC DNA]</scope>
    <source>
        <strain evidence="4 5">DSM 16634</strain>
    </source>
</reference>
<comment type="caution">
    <text evidence="4">The sequence shown here is derived from an EMBL/GenBank/DDBJ whole genome shotgun (WGS) entry which is preliminary data.</text>
</comment>
<evidence type="ECO:0000259" key="3">
    <source>
        <dbReference type="SMART" id="SM00382"/>
    </source>
</evidence>
<dbReference type="GO" id="GO:0016887">
    <property type="term" value="F:ATP hydrolysis activity"/>
    <property type="evidence" value="ECO:0007669"/>
    <property type="project" value="InterPro"/>
</dbReference>
<dbReference type="EMBL" id="AZFT01000009">
    <property type="protein sequence ID" value="KRL87135.1"/>
    <property type="molecule type" value="Genomic_DNA"/>
</dbReference>
<dbReference type="CDD" id="cd03230">
    <property type="entry name" value="ABC_DR_subfamily_A"/>
    <property type="match status" value="1"/>
</dbReference>
<evidence type="ECO:0000313" key="5">
    <source>
        <dbReference type="Proteomes" id="UP000051324"/>
    </source>
</evidence>
<name>A0A0R1U174_9LACO</name>
<dbReference type="Pfam" id="PF00005">
    <property type="entry name" value="ABC_tran"/>
    <property type="match status" value="1"/>
</dbReference>
<dbReference type="InterPro" id="IPR003593">
    <property type="entry name" value="AAA+_ATPase"/>
</dbReference>
<dbReference type="PANTHER" id="PTHR43158:SF7">
    <property type="entry name" value="ABC TRANSPORTER, ATP-BINDING PROTEIN"/>
    <property type="match status" value="1"/>
</dbReference>
<dbReference type="OrthoDB" id="2365508at2"/>
<dbReference type="PANTHER" id="PTHR43158">
    <property type="entry name" value="SKFA PEPTIDE EXPORT ATP-BINDING PROTEIN SKFE"/>
    <property type="match status" value="1"/>
</dbReference>
<dbReference type="Gene3D" id="3.40.50.300">
    <property type="entry name" value="P-loop containing nucleotide triphosphate hydrolases"/>
    <property type="match status" value="1"/>
</dbReference>
<dbReference type="InterPro" id="IPR003439">
    <property type="entry name" value="ABC_transporter-like_ATP-bd"/>
</dbReference>
<evidence type="ECO:0000256" key="2">
    <source>
        <dbReference type="ARBA" id="ARBA00022840"/>
    </source>
</evidence>
<keyword evidence="2" id="KW-0067">ATP-binding</keyword>
<evidence type="ECO:0000313" key="4">
    <source>
        <dbReference type="EMBL" id="KRL87135.1"/>
    </source>
</evidence>
<dbReference type="AlphaFoldDB" id="A0A0R1U174"/>
<dbReference type="STRING" id="1423724.FC32_GL000429"/>
<organism evidence="4 5">
    <name type="scientific">Ligilactobacillus apodemi DSM 16634 = JCM 16172</name>
    <dbReference type="NCBI Taxonomy" id="1423724"/>
    <lineage>
        <taxon>Bacteria</taxon>
        <taxon>Bacillati</taxon>
        <taxon>Bacillota</taxon>
        <taxon>Bacilli</taxon>
        <taxon>Lactobacillales</taxon>
        <taxon>Lactobacillaceae</taxon>
        <taxon>Ligilactobacillus</taxon>
    </lineage>
</organism>
<protein>
    <submittedName>
        <fullName evidence="4">ABC superfamily ATP binding cassette transporter, ABC protein</fullName>
    </submittedName>
</protein>
<feature type="domain" description="AAA+ ATPase" evidence="3">
    <location>
        <begin position="25"/>
        <end position="197"/>
    </location>
</feature>
<evidence type="ECO:0000256" key="1">
    <source>
        <dbReference type="ARBA" id="ARBA00022741"/>
    </source>
</evidence>
<keyword evidence="1" id="KW-0547">Nucleotide-binding</keyword>
<sequence>MLTITNLDLKTNEFILQNASYTFETGTIYGIVARNGMGKTTLFRAINNLKKYSGTITFDNRPVTKARQDIFYFESENWLNPSLSGIDHLKFVQQAWHSTIPIDTVINYWKMQDYVKHPIKTYSLGMKQKLLIALYQLSDAKYLIMDEISNGLDESSRQMLHDLMTTFKSQGKLVLVSSHYKEDLTKVCDHLVTFDNKQLVSET</sequence>
<accession>A0A0R1U174</accession>
<dbReference type="SMART" id="SM00382">
    <property type="entry name" value="AAA"/>
    <property type="match status" value="1"/>
</dbReference>
<dbReference type="Proteomes" id="UP000051324">
    <property type="component" value="Unassembled WGS sequence"/>
</dbReference>
<dbReference type="PATRIC" id="fig|1423724.4.peg.450"/>
<proteinExistence type="predicted"/>
<dbReference type="GO" id="GO:0005524">
    <property type="term" value="F:ATP binding"/>
    <property type="evidence" value="ECO:0007669"/>
    <property type="project" value="UniProtKB-KW"/>
</dbReference>